<evidence type="ECO:0000313" key="2">
    <source>
        <dbReference type="Proteomes" id="UP001633002"/>
    </source>
</evidence>
<proteinExistence type="predicted"/>
<keyword evidence="2" id="KW-1185">Reference proteome</keyword>
<dbReference type="Proteomes" id="UP001633002">
    <property type="component" value="Unassembled WGS sequence"/>
</dbReference>
<dbReference type="AlphaFoldDB" id="A0ABD3HXP4"/>
<evidence type="ECO:0000313" key="1">
    <source>
        <dbReference type="EMBL" id="KAL3695020.1"/>
    </source>
</evidence>
<dbReference type="EMBL" id="JBJQOH010000003">
    <property type="protein sequence ID" value="KAL3695020.1"/>
    <property type="molecule type" value="Genomic_DNA"/>
</dbReference>
<protein>
    <submittedName>
        <fullName evidence="1">Uncharacterized protein</fullName>
    </submittedName>
</protein>
<comment type="caution">
    <text evidence="1">The sequence shown here is derived from an EMBL/GenBank/DDBJ whole genome shotgun (WGS) entry which is preliminary data.</text>
</comment>
<accession>A0ABD3HXP4</accession>
<gene>
    <name evidence="1" type="ORF">R1sor_008671</name>
</gene>
<reference evidence="1 2" key="1">
    <citation type="submission" date="2024-09" db="EMBL/GenBank/DDBJ databases">
        <title>Chromosome-scale assembly of Riccia sorocarpa.</title>
        <authorList>
            <person name="Paukszto L."/>
        </authorList>
    </citation>
    <scope>NUCLEOTIDE SEQUENCE [LARGE SCALE GENOMIC DNA]</scope>
    <source>
        <strain evidence="1">LP-2024</strain>
        <tissue evidence="1">Aerial parts of the thallus</tissue>
    </source>
</reference>
<sequence length="70" mass="7702">MQEDHKAQFGVVLGSTGKKVTITVPAMTRLADTMANVNSIRWLPFRPAILDTSLAQTMVDNARALSRLMD</sequence>
<name>A0ABD3HXP4_9MARC</name>
<organism evidence="1 2">
    <name type="scientific">Riccia sorocarpa</name>
    <dbReference type="NCBI Taxonomy" id="122646"/>
    <lineage>
        <taxon>Eukaryota</taxon>
        <taxon>Viridiplantae</taxon>
        <taxon>Streptophyta</taxon>
        <taxon>Embryophyta</taxon>
        <taxon>Marchantiophyta</taxon>
        <taxon>Marchantiopsida</taxon>
        <taxon>Marchantiidae</taxon>
        <taxon>Marchantiales</taxon>
        <taxon>Ricciaceae</taxon>
        <taxon>Riccia</taxon>
    </lineage>
</organism>